<dbReference type="Pfam" id="PF11776">
    <property type="entry name" value="RcnB"/>
    <property type="match status" value="1"/>
</dbReference>
<proteinExistence type="predicted"/>
<gene>
    <name evidence="2" type="ORF">DWU99_06665</name>
</gene>
<dbReference type="EMBL" id="QRBF01000002">
    <property type="protein sequence ID" value="RDS85219.1"/>
    <property type="molecule type" value="Genomic_DNA"/>
</dbReference>
<sequence length="105" mass="12064">MNMYARVLMAGLMLASVAAAADPFPETASHAGEFHYRTGHPVPPNYLADDHRITNYRHYHLDKPMDGYMWVRGEENEYLLVSTTSHILRRIEYRESIPPEAESSK</sequence>
<dbReference type="Gene3D" id="3.10.450.160">
    <property type="entry name" value="inner membrane protein cigr"/>
    <property type="match status" value="1"/>
</dbReference>
<dbReference type="OrthoDB" id="6025819at2"/>
<organism evidence="2 3">
    <name type="scientific">Dyella psychrodurans</name>
    <dbReference type="NCBI Taxonomy" id="1927960"/>
    <lineage>
        <taxon>Bacteria</taxon>
        <taxon>Pseudomonadati</taxon>
        <taxon>Pseudomonadota</taxon>
        <taxon>Gammaproteobacteria</taxon>
        <taxon>Lysobacterales</taxon>
        <taxon>Rhodanobacteraceae</taxon>
        <taxon>Dyella</taxon>
    </lineage>
</organism>
<protein>
    <recommendedName>
        <fullName evidence="4">RcnB family protein</fullName>
    </recommendedName>
</protein>
<dbReference type="AlphaFoldDB" id="A0A370X9W6"/>
<reference evidence="2 3" key="1">
    <citation type="submission" date="2018-07" db="EMBL/GenBank/DDBJ databases">
        <title>Dyella monticola sp. nov. and Dyella psychrodurans sp. nov. isolated from monsoon evergreen broad-leaved forest soil of Dinghu Mountain, China.</title>
        <authorList>
            <person name="Gao Z."/>
            <person name="Qiu L."/>
        </authorList>
    </citation>
    <scope>NUCLEOTIDE SEQUENCE [LARGE SCALE GENOMIC DNA]</scope>
    <source>
        <strain evidence="2 3">4MSK11</strain>
    </source>
</reference>
<dbReference type="InterPro" id="IPR024572">
    <property type="entry name" value="RcnB"/>
</dbReference>
<keyword evidence="3" id="KW-1185">Reference proteome</keyword>
<name>A0A370X9W6_9GAMM</name>
<evidence type="ECO:0000313" key="3">
    <source>
        <dbReference type="Proteomes" id="UP000255334"/>
    </source>
</evidence>
<dbReference type="Proteomes" id="UP000255334">
    <property type="component" value="Unassembled WGS sequence"/>
</dbReference>
<evidence type="ECO:0008006" key="4">
    <source>
        <dbReference type="Google" id="ProtNLM"/>
    </source>
</evidence>
<accession>A0A370X9W6</accession>
<evidence type="ECO:0000256" key="1">
    <source>
        <dbReference type="SAM" id="SignalP"/>
    </source>
</evidence>
<evidence type="ECO:0000313" key="2">
    <source>
        <dbReference type="EMBL" id="RDS85219.1"/>
    </source>
</evidence>
<dbReference type="RefSeq" id="WP_115477261.1">
    <property type="nucleotide sequence ID" value="NZ_QRBF01000002.1"/>
</dbReference>
<keyword evidence="1" id="KW-0732">Signal</keyword>
<feature type="chain" id="PRO_5016662242" description="RcnB family protein" evidence="1">
    <location>
        <begin position="21"/>
        <end position="105"/>
    </location>
</feature>
<feature type="signal peptide" evidence="1">
    <location>
        <begin position="1"/>
        <end position="20"/>
    </location>
</feature>
<comment type="caution">
    <text evidence="2">The sequence shown here is derived from an EMBL/GenBank/DDBJ whole genome shotgun (WGS) entry which is preliminary data.</text>
</comment>